<dbReference type="Gene3D" id="3.50.50.60">
    <property type="entry name" value="FAD/NAD(P)-binding domain"/>
    <property type="match status" value="1"/>
</dbReference>
<evidence type="ECO:0000256" key="4">
    <source>
        <dbReference type="RuleBase" id="RU003968"/>
    </source>
</evidence>
<comment type="similarity">
    <text evidence="1 4">Belongs to the GMC oxidoreductase family.</text>
</comment>
<accession>A0A2J7PTN1</accession>
<dbReference type="SUPFAM" id="SSF51905">
    <property type="entry name" value="FAD/NAD(P)-binding domain"/>
    <property type="match status" value="1"/>
</dbReference>
<feature type="active site" description="Proton acceptor" evidence="2">
    <location>
        <position position="598"/>
    </location>
</feature>
<evidence type="ECO:0000313" key="9">
    <source>
        <dbReference type="Proteomes" id="UP000235965"/>
    </source>
</evidence>
<keyword evidence="4" id="KW-0285">Flavoprotein</keyword>
<comment type="caution">
    <text evidence="8">The sequence shown here is derived from an EMBL/GenBank/DDBJ whole genome shotgun (WGS) entry which is preliminary data.</text>
</comment>
<sequence>MDQKATYQIFVIILLLSHITQAERRNLGLLEGLVKFVQEGTRHFQEEPQDAATVLPEYDFIIVGAGSAGSVVANRLSRNPDWNVLLIEAGRPENYVMDIPIMATFFQFSDANWKYKMEPSSTVCLGMENRQCTCPRGKVVGGSSVVNFMIYTRGNKRDYNNWEKLGNSGWGYKDVLPYFLEIEEMTIPELTKDTRFHSTRGEVTISYAPFHTPLADAFVEGGRELGHRIVDYNGETQTGFSLLQTTKRNGTRWSASRAFLHPMRDRNNFHLKKRSQVTKILIDPSTKTAYGVEFVQNKKKYVVRAKKEVILSAGAVNSPQLLMLSGVGPKQHLTALNIPVIEDLSVGYNLMDHPGSLGLTFTVNQSVGLILNEMLNDGSSLVEYLNYHKGPFSVPAGCEGIAFIDTKNPSDVDGDPDLEILFFGASLLSEKSLYKTLGIREDIYKTVYEPVEDTHSWSGVPLTLKPKSRGRIMLKSANPFHKPLIYYDLFEDPQDLEMQLLGIKKIIDLSNTKAFQKYGSKVHNYPIPDCKHLEFGSDEYWRCVIRHLAVGIWHLSGTCKMGPISDQSSVVDERLRVYGINRLRVIDASIMPVVPAAHTNVPSMMLGAKGADMVIQDWKTGYLKN</sequence>
<gene>
    <name evidence="8" type="primary">CYP9E2_11</name>
    <name evidence="8" type="ORF">B7P43_G15905</name>
</gene>
<evidence type="ECO:0000256" key="2">
    <source>
        <dbReference type="PIRSR" id="PIRSR000137-1"/>
    </source>
</evidence>
<feature type="chain" id="PRO_5014433340" evidence="5">
    <location>
        <begin position="23"/>
        <end position="625"/>
    </location>
</feature>
<dbReference type="InterPro" id="IPR007867">
    <property type="entry name" value="GMC_OxRtase_C"/>
</dbReference>
<dbReference type="STRING" id="105785.A0A2J7PTN1"/>
<feature type="domain" description="Glucose-methanol-choline oxidoreductase N-terminal" evidence="6">
    <location>
        <begin position="137"/>
        <end position="160"/>
    </location>
</feature>
<comment type="cofactor">
    <cofactor evidence="3">
        <name>FAD</name>
        <dbReference type="ChEBI" id="CHEBI:57692"/>
    </cofactor>
</comment>
<dbReference type="InterPro" id="IPR036188">
    <property type="entry name" value="FAD/NAD-bd_sf"/>
</dbReference>
<dbReference type="EMBL" id="NEVH01021235">
    <property type="protein sequence ID" value="PNF19690.1"/>
    <property type="molecule type" value="Genomic_DNA"/>
</dbReference>
<dbReference type="PROSITE" id="PS00624">
    <property type="entry name" value="GMC_OXRED_2"/>
    <property type="match status" value="1"/>
</dbReference>
<dbReference type="PROSITE" id="PS00623">
    <property type="entry name" value="GMC_OXRED_1"/>
    <property type="match status" value="1"/>
</dbReference>
<feature type="binding site" evidence="3">
    <location>
        <begin position="553"/>
        <end position="554"/>
    </location>
    <ligand>
        <name>FAD</name>
        <dbReference type="ChEBI" id="CHEBI:57692"/>
    </ligand>
</feature>
<proteinExistence type="inferred from homology"/>
<dbReference type="InterPro" id="IPR000172">
    <property type="entry name" value="GMC_OxRdtase_N"/>
</dbReference>
<reference evidence="8 9" key="1">
    <citation type="submission" date="2017-12" db="EMBL/GenBank/DDBJ databases">
        <title>Hemimetabolous genomes reveal molecular basis of termite eusociality.</title>
        <authorList>
            <person name="Harrison M.C."/>
            <person name="Jongepier E."/>
            <person name="Robertson H.M."/>
            <person name="Arning N."/>
            <person name="Bitard-Feildel T."/>
            <person name="Chao H."/>
            <person name="Childers C.P."/>
            <person name="Dinh H."/>
            <person name="Doddapaneni H."/>
            <person name="Dugan S."/>
            <person name="Gowin J."/>
            <person name="Greiner C."/>
            <person name="Han Y."/>
            <person name="Hu H."/>
            <person name="Hughes D.S.T."/>
            <person name="Huylmans A.-K."/>
            <person name="Kemena C."/>
            <person name="Kremer L.P.M."/>
            <person name="Lee S.L."/>
            <person name="Lopez-Ezquerra A."/>
            <person name="Mallet L."/>
            <person name="Monroy-Kuhn J.M."/>
            <person name="Moser A."/>
            <person name="Murali S.C."/>
            <person name="Muzny D.M."/>
            <person name="Otani S."/>
            <person name="Piulachs M.-D."/>
            <person name="Poelchau M."/>
            <person name="Qu J."/>
            <person name="Schaub F."/>
            <person name="Wada-Katsumata A."/>
            <person name="Worley K.C."/>
            <person name="Xie Q."/>
            <person name="Ylla G."/>
            <person name="Poulsen M."/>
            <person name="Gibbs R.A."/>
            <person name="Schal C."/>
            <person name="Richards S."/>
            <person name="Belles X."/>
            <person name="Korb J."/>
            <person name="Bornberg-Bauer E."/>
        </authorList>
    </citation>
    <scope>NUCLEOTIDE SEQUENCE [LARGE SCALE GENOMIC DNA]</scope>
    <source>
        <tissue evidence="8">Whole body</tissue>
    </source>
</reference>
<keyword evidence="5" id="KW-0732">Signal</keyword>
<dbReference type="OrthoDB" id="269227at2759"/>
<feature type="domain" description="Glucose-methanol-choline oxidoreductase N-terminal" evidence="7">
    <location>
        <begin position="314"/>
        <end position="328"/>
    </location>
</feature>
<evidence type="ECO:0000256" key="5">
    <source>
        <dbReference type="SAM" id="SignalP"/>
    </source>
</evidence>
<protein>
    <submittedName>
        <fullName evidence="8">Glucose dehydrogenase [FAD, quinone]</fullName>
    </submittedName>
</protein>
<organism evidence="8 9">
    <name type="scientific">Cryptotermes secundus</name>
    <dbReference type="NCBI Taxonomy" id="105785"/>
    <lineage>
        <taxon>Eukaryota</taxon>
        <taxon>Metazoa</taxon>
        <taxon>Ecdysozoa</taxon>
        <taxon>Arthropoda</taxon>
        <taxon>Hexapoda</taxon>
        <taxon>Insecta</taxon>
        <taxon>Pterygota</taxon>
        <taxon>Neoptera</taxon>
        <taxon>Polyneoptera</taxon>
        <taxon>Dictyoptera</taxon>
        <taxon>Blattodea</taxon>
        <taxon>Blattoidea</taxon>
        <taxon>Termitoidae</taxon>
        <taxon>Kalotermitidae</taxon>
        <taxon>Cryptotermitinae</taxon>
        <taxon>Cryptotermes</taxon>
    </lineage>
</organism>
<feature type="binding site" evidence="3">
    <location>
        <position position="277"/>
    </location>
    <ligand>
        <name>FAD</name>
        <dbReference type="ChEBI" id="CHEBI:57692"/>
    </ligand>
</feature>
<dbReference type="GO" id="GO:0016614">
    <property type="term" value="F:oxidoreductase activity, acting on CH-OH group of donors"/>
    <property type="evidence" value="ECO:0007669"/>
    <property type="project" value="InterPro"/>
</dbReference>
<dbReference type="InterPro" id="IPR012132">
    <property type="entry name" value="GMC_OxRdtase"/>
</dbReference>
<evidence type="ECO:0000259" key="6">
    <source>
        <dbReference type="PROSITE" id="PS00623"/>
    </source>
</evidence>
<dbReference type="SUPFAM" id="SSF54373">
    <property type="entry name" value="FAD-linked reductases, C-terminal domain"/>
    <property type="match status" value="1"/>
</dbReference>
<keyword evidence="3 4" id="KW-0274">FAD</keyword>
<dbReference type="Pfam" id="PF05199">
    <property type="entry name" value="GMC_oxred_C"/>
    <property type="match status" value="1"/>
</dbReference>
<name>A0A2J7PTN1_9NEOP</name>
<feature type="binding site" evidence="3">
    <location>
        <position position="139"/>
    </location>
    <ligand>
        <name>FAD</name>
        <dbReference type="ChEBI" id="CHEBI:57692"/>
    </ligand>
</feature>
<feature type="signal peptide" evidence="5">
    <location>
        <begin position="1"/>
        <end position="22"/>
    </location>
</feature>
<dbReference type="AlphaFoldDB" id="A0A2J7PTN1"/>
<dbReference type="PIRSF" id="PIRSF000137">
    <property type="entry name" value="Alcohol_oxidase"/>
    <property type="match status" value="1"/>
</dbReference>
<dbReference type="PANTHER" id="PTHR11552:SF158">
    <property type="entry name" value="GH23626P-RELATED"/>
    <property type="match status" value="1"/>
</dbReference>
<evidence type="ECO:0000313" key="8">
    <source>
        <dbReference type="EMBL" id="PNF19690.1"/>
    </source>
</evidence>
<evidence type="ECO:0000256" key="3">
    <source>
        <dbReference type="PIRSR" id="PIRSR000137-2"/>
    </source>
</evidence>
<dbReference type="Pfam" id="PF00732">
    <property type="entry name" value="GMC_oxred_N"/>
    <property type="match status" value="1"/>
</dbReference>
<keyword evidence="9" id="KW-1185">Reference proteome</keyword>
<dbReference type="InParanoid" id="A0A2J7PTN1"/>
<dbReference type="FunCoup" id="A0A2J7PTN1">
    <property type="interactions" value="48"/>
</dbReference>
<dbReference type="GO" id="GO:0050660">
    <property type="term" value="F:flavin adenine dinucleotide binding"/>
    <property type="evidence" value="ECO:0007669"/>
    <property type="project" value="InterPro"/>
</dbReference>
<dbReference type="PANTHER" id="PTHR11552">
    <property type="entry name" value="GLUCOSE-METHANOL-CHOLINE GMC OXIDOREDUCTASE"/>
    <property type="match status" value="1"/>
</dbReference>
<evidence type="ECO:0000256" key="1">
    <source>
        <dbReference type="ARBA" id="ARBA00010790"/>
    </source>
</evidence>
<feature type="active site" description="Proton donor" evidence="2">
    <location>
        <position position="554"/>
    </location>
</feature>
<dbReference type="Proteomes" id="UP000235965">
    <property type="component" value="Unassembled WGS sequence"/>
</dbReference>
<dbReference type="Gene3D" id="3.30.560.10">
    <property type="entry name" value="Glucose Oxidase, domain 3"/>
    <property type="match status" value="1"/>
</dbReference>
<evidence type="ECO:0000259" key="7">
    <source>
        <dbReference type="PROSITE" id="PS00624"/>
    </source>
</evidence>